<keyword evidence="4" id="KW-0653">Protein transport</keyword>
<dbReference type="Gene3D" id="1.25.10.10">
    <property type="entry name" value="Leucine-rich Repeat Variant"/>
    <property type="match status" value="1"/>
</dbReference>
<evidence type="ECO:0000256" key="3">
    <source>
        <dbReference type="ARBA" id="ARBA00022448"/>
    </source>
</evidence>
<protein>
    <submittedName>
        <fullName evidence="6">ARM repeat-containing protein</fullName>
    </submittedName>
</protein>
<dbReference type="OrthoDB" id="2016913at2759"/>
<proteinExistence type="inferred from homology"/>
<evidence type="ECO:0000313" key="6">
    <source>
        <dbReference type="EMBL" id="KAF2652126.1"/>
    </source>
</evidence>
<keyword evidence="3" id="KW-0813">Transport</keyword>
<reference evidence="6" key="1">
    <citation type="journal article" date="2020" name="Stud. Mycol.">
        <title>101 Dothideomycetes genomes: a test case for predicting lifestyles and emergence of pathogens.</title>
        <authorList>
            <person name="Haridas S."/>
            <person name="Albert R."/>
            <person name="Binder M."/>
            <person name="Bloem J."/>
            <person name="Labutti K."/>
            <person name="Salamov A."/>
            <person name="Andreopoulos B."/>
            <person name="Baker S."/>
            <person name="Barry K."/>
            <person name="Bills G."/>
            <person name="Bluhm B."/>
            <person name="Cannon C."/>
            <person name="Castanera R."/>
            <person name="Culley D."/>
            <person name="Daum C."/>
            <person name="Ezra D."/>
            <person name="Gonzalez J."/>
            <person name="Henrissat B."/>
            <person name="Kuo A."/>
            <person name="Liang C."/>
            <person name="Lipzen A."/>
            <person name="Lutzoni F."/>
            <person name="Magnuson J."/>
            <person name="Mondo S."/>
            <person name="Nolan M."/>
            <person name="Ohm R."/>
            <person name="Pangilinan J."/>
            <person name="Park H.-J."/>
            <person name="Ramirez L."/>
            <person name="Alfaro M."/>
            <person name="Sun H."/>
            <person name="Tritt A."/>
            <person name="Yoshinaga Y."/>
            <person name="Zwiers L.-H."/>
            <person name="Turgeon B."/>
            <person name="Goodwin S."/>
            <person name="Spatafora J."/>
            <person name="Crous P."/>
            <person name="Grigoriev I."/>
        </authorList>
    </citation>
    <scope>NUCLEOTIDE SEQUENCE</scope>
    <source>
        <strain evidence="6">CBS 122681</strain>
    </source>
</reference>
<dbReference type="AlphaFoldDB" id="A0A6A6SWP3"/>
<dbReference type="Pfam" id="PF24140">
    <property type="entry name" value="TPR_TNPO3_IPO13_3rd"/>
    <property type="match status" value="1"/>
</dbReference>
<evidence type="ECO:0000313" key="7">
    <source>
        <dbReference type="Proteomes" id="UP000799324"/>
    </source>
</evidence>
<evidence type="ECO:0000256" key="1">
    <source>
        <dbReference type="ARBA" id="ARBA00004123"/>
    </source>
</evidence>
<dbReference type="PANTHER" id="PTHR12363:SF33">
    <property type="entry name" value="IMPORTIN-13"/>
    <property type="match status" value="1"/>
</dbReference>
<organism evidence="6 7">
    <name type="scientific">Lophiostoma macrostomum CBS 122681</name>
    <dbReference type="NCBI Taxonomy" id="1314788"/>
    <lineage>
        <taxon>Eukaryota</taxon>
        <taxon>Fungi</taxon>
        <taxon>Dikarya</taxon>
        <taxon>Ascomycota</taxon>
        <taxon>Pezizomycotina</taxon>
        <taxon>Dothideomycetes</taxon>
        <taxon>Pleosporomycetidae</taxon>
        <taxon>Pleosporales</taxon>
        <taxon>Lophiostomataceae</taxon>
        <taxon>Lophiostoma</taxon>
    </lineage>
</organism>
<keyword evidence="7" id="KW-1185">Reference proteome</keyword>
<keyword evidence="5" id="KW-0539">Nucleus</keyword>
<dbReference type="SUPFAM" id="SSF48371">
    <property type="entry name" value="ARM repeat"/>
    <property type="match status" value="1"/>
</dbReference>
<evidence type="ECO:0000256" key="5">
    <source>
        <dbReference type="ARBA" id="ARBA00023242"/>
    </source>
</evidence>
<comment type="similarity">
    <text evidence="2">Belongs to the importin beta family.</text>
</comment>
<dbReference type="GO" id="GO:0005737">
    <property type="term" value="C:cytoplasm"/>
    <property type="evidence" value="ECO:0007669"/>
    <property type="project" value="TreeGrafter"/>
</dbReference>
<dbReference type="InterPro" id="IPR057942">
    <property type="entry name" value="TPR_TNPO3_IPO13_3rd"/>
</dbReference>
<dbReference type="EMBL" id="MU004409">
    <property type="protein sequence ID" value="KAF2652126.1"/>
    <property type="molecule type" value="Genomic_DNA"/>
</dbReference>
<evidence type="ECO:0000256" key="2">
    <source>
        <dbReference type="ARBA" id="ARBA00007991"/>
    </source>
</evidence>
<dbReference type="PANTHER" id="PTHR12363">
    <property type="entry name" value="TRANSPORTIN 3 AND IMPORTIN 13"/>
    <property type="match status" value="1"/>
</dbReference>
<name>A0A6A6SWP3_9PLEO</name>
<dbReference type="InterPro" id="IPR016024">
    <property type="entry name" value="ARM-type_fold"/>
</dbReference>
<dbReference type="GO" id="GO:0005634">
    <property type="term" value="C:nucleus"/>
    <property type="evidence" value="ECO:0007669"/>
    <property type="project" value="UniProtKB-SubCell"/>
</dbReference>
<dbReference type="InterPro" id="IPR051345">
    <property type="entry name" value="Importin_beta-like_NTR"/>
</dbReference>
<accession>A0A6A6SWP3</accession>
<comment type="subcellular location">
    <subcellularLocation>
        <location evidence="1">Nucleus</location>
    </subcellularLocation>
</comment>
<dbReference type="InterPro" id="IPR011989">
    <property type="entry name" value="ARM-like"/>
</dbReference>
<dbReference type="Proteomes" id="UP000799324">
    <property type="component" value="Unassembled WGS sequence"/>
</dbReference>
<evidence type="ECO:0000256" key="4">
    <source>
        <dbReference type="ARBA" id="ARBA00022927"/>
    </source>
</evidence>
<gene>
    <name evidence="6" type="ORF">K491DRAFT_605569</name>
</gene>
<dbReference type="GO" id="GO:0006606">
    <property type="term" value="P:protein import into nucleus"/>
    <property type="evidence" value="ECO:0007669"/>
    <property type="project" value="TreeGrafter"/>
</dbReference>
<sequence>MAETAAHQSQVFPLGMDEIERLVKTLYDPGNARKISETEATLRILQRSPQGWEIGDALLNSQDENVRFFGALTFTVKINADSAGLSEEDSQQLLSKLIHHLVTRPASSVATRKLCSTLAQYFCKPISSWTQCIQSLCISFAKQQPVLDDGLDGQSSVWDVLPQLTDDQISVLLEFAMNLADEAKKISNATDRGPHDRMIENVESAEVLLQASFGRGIKYLSTSLEDPQYDHYLQLGEKICVASLKCFTGWIFYAQSEFKAQPEKLQHLRSVTELALTCLEYHVDDAMELVAEVLENFPKFFQSTHREMLWSAITSSWGIEILKNLDAETVSLARIIVAYAQIVLDDKTLYRDVSTHHEQVMSVLHELLKYPDPVGLEDEVAPVVLDFWSNYVNAMADECFQHTEGTKPEWLERAAANIFLVMSEFLAKITYPPAEVTQSWDADSKKTFKVFRIDVRDIIQEAYEVLRDPMLDQFVDFSIRALEAGNWLDLEAGLFCLLPIADLLQERSDASLQRLFEQPLFTTMSGNAAIPAVTRRTSVDAVAAFDSFFLRRPHLLPQVLQFLLGALAQPALAHNAAKSFASLCCECRKSLTGELASFFAMYQQFLSYQTAEEFTKSRVLEGIAAIVQAQDTDEKRLAGTRQLFQYVAHDAMRAVTVTKESGDAETGQVLALTTLKCLCGIGRALQASDEEVIDLEASTTTTPSDFWTAGPGKEIQNQIINFVNYLTQVFPANDEIIESACNVLRTGYKEAVPGPFVLPAAATIDWIVKTNIQTPRLPHVLDTACCWISSHKSDKTGTFPVQAQRLLHHVVALLQALQHPRNEPEVSVGCIELLQKFITTCSSILTTEAPETLNHLFNFSIECLKSPEVLPKRAAAQLWKDIFDASANTKSESQGTCQEIVRHFGEAVAFSLLWNVCGEVDYTSLEHVVVPLRKFFLCERSARTVVERALAEMPVVVRVKSVEGQAQEVEGWVRKFVEGLVRNARSSQAFKETVKEFWQRCKQIQMQFAPQMVHPGHRFAHGLSPAAAATF</sequence>